<keyword evidence="2" id="KW-1185">Reference proteome</keyword>
<dbReference type="Proteomes" id="UP000216052">
    <property type="component" value="Chromosome"/>
</dbReference>
<accession>A0ABZ3J8G9</accession>
<gene>
    <name evidence="1" type="ORF">SPACI_045110</name>
</gene>
<name>A0ABZ3J8G9_SPOA4</name>
<dbReference type="SUPFAM" id="SSF50341">
    <property type="entry name" value="CheW-like"/>
    <property type="match status" value="1"/>
</dbReference>
<dbReference type="RefSeq" id="WP_093793531.1">
    <property type="nucleotide sequence ID" value="NZ_CP155571.1"/>
</dbReference>
<evidence type="ECO:0000313" key="1">
    <source>
        <dbReference type="EMBL" id="XFO74401.1"/>
    </source>
</evidence>
<organism evidence="1 2">
    <name type="scientific">Sporomusa acidovorans (strain ATCC 49682 / DSM 3132 / Mol)</name>
    <dbReference type="NCBI Taxonomy" id="1123286"/>
    <lineage>
        <taxon>Bacteria</taxon>
        <taxon>Bacillati</taxon>
        <taxon>Bacillota</taxon>
        <taxon>Negativicutes</taxon>
        <taxon>Selenomonadales</taxon>
        <taxon>Sporomusaceae</taxon>
        <taxon>Sporomusa</taxon>
    </lineage>
</organism>
<evidence type="ECO:0000313" key="2">
    <source>
        <dbReference type="Proteomes" id="UP000216052"/>
    </source>
</evidence>
<reference evidence="1" key="1">
    <citation type="submission" date="2024-05" db="EMBL/GenBank/DDBJ databases">
        <title>Isolation and characterization of Sporomusa carbonis sp. nov., a carboxydotrophic hydrogenogen in the genus of Sporomusa isolated from a charcoal burning pile.</title>
        <authorList>
            <person name="Boeer T."/>
            <person name="Rosenbaum F."/>
            <person name="Eysell L."/>
            <person name="Mueller V."/>
            <person name="Daniel R."/>
            <person name="Poehlein A."/>
        </authorList>
    </citation>
    <scope>NUCLEOTIDE SEQUENCE [LARGE SCALE GENOMIC DNA]</scope>
    <source>
        <strain evidence="1">DSM 3132</strain>
    </source>
</reference>
<dbReference type="InterPro" id="IPR036061">
    <property type="entry name" value="CheW-like_dom_sf"/>
</dbReference>
<dbReference type="EMBL" id="CP155571">
    <property type="protein sequence ID" value="XFO74401.1"/>
    <property type="molecule type" value="Genomic_DNA"/>
</dbReference>
<proteinExistence type="predicted"/>
<protein>
    <recommendedName>
        <fullName evidence="3">CheW-like domain-containing protein</fullName>
    </recommendedName>
</protein>
<sequence>MEQNELQLLIVSLGANRYGIDLDQIAHLQNADAALPAVSLAELLDTTSLASCRYPKILLIKHKLQTPILITEPDEIATCNIGSICSLPAMLTGSAEKKGVWGLLPQERDLIILIDFYKNQSFMHMHFTGSTGKQV</sequence>
<evidence type="ECO:0008006" key="3">
    <source>
        <dbReference type="Google" id="ProtNLM"/>
    </source>
</evidence>